<evidence type="ECO:0000313" key="3">
    <source>
        <dbReference type="Proteomes" id="UP000030671"/>
    </source>
</evidence>
<accession>W4JN31</accession>
<dbReference type="InParanoid" id="W4JN31"/>
<proteinExistence type="predicted"/>
<evidence type="ECO:0000313" key="2">
    <source>
        <dbReference type="EMBL" id="ETW74879.1"/>
    </source>
</evidence>
<dbReference type="AlphaFoldDB" id="W4JN31"/>
<reference evidence="2 3" key="1">
    <citation type="journal article" date="2012" name="New Phytol.">
        <title>Insight into trade-off between wood decay and parasitism from the genome of a fungal forest pathogen.</title>
        <authorList>
            <person name="Olson A."/>
            <person name="Aerts A."/>
            <person name="Asiegbu F."/>
            <person name="Belbahri L."/>
            <person name="Bouzid O."/>
            <person name="Broberg A."/>
            <person name="Canback B."/>
            <person name="Coutinho P.M."/>
            <person name="Cullen D."/>
            <person name="Dalman K."/>
            <person name="Deflorio G."/>
            <person name="van Diepen L.T."/>
            <person name="Dunand C."/>
            <person name="Duplessis S."/>
            <person name="Durling M."/>
            <person name="Gonthier P."/>
            <person name="Grimwood J."/>
            <person name="Fossdal C.G."/>
            <person name="Hansson D."/>
            <person name="Henrissat B."/>
            <person name="Hietala A."/>
            <person name="Himmelstrand K."/>
            <person name="Hoffmeister D."/>
            <person name="Hogberg N."/>
            <person name="James T.Y."/>
            <person name="Karlsson M."/>
            <person name="Kohler A."/>
            <person name="Kues U."/>
            <person name="Lee Y.H."/>
            <person name="Lin Y.C."/>
            <person name="Lind M."/>
            <person name="Lindquist E."/>
            <person name="Lombard V."/>
            <person name="Lucas S."/>
            <person name="Lunden K."/>
            <person name="Morin E."/>
            <person name="Murat C."/>
            <person name="Park J."/>
            <person name="Raffaello T."/>
            <person name="Rouze P."/>
            <person name="Salamov A."/>
            <person name="Schmutz J."/>
            <person name="Solheim H."/>
            <person name="Stahlberg J."/>
            <person name="Velez H."/>
            <person name="de Vries R.P."/>
            <person name="Wiebenga A."/>
            <person name="Woodward S."/>
            <person name="Yakovlev I."/>
            <person name="Garbelotto M."/>
            <person name="Martin F."/>
            <person name="Grigoriev I.V."/>
            <person name="Stenlid J."/>
        </authorList>
    </citation>
    <scope>NUCLEOTIDE SEQUENCE [LARGE SCALE GENOMIC DNA]</scope>
    <source>
        <strain evidence="2 3">TC 32-1</strain>
    </source>
</reference>
<keyword evidence="3" id="KW-1185">Reference proteome</keyword>
<protein>
    <submittedName>
        <fullName evidence="2">Uncharacterized protein</fullName>
    </submittedName>
</protein>
<dbReference type="RefSeq" id="XP_009553346.1">
    <property type="nucleotide sequence ID" value="XM_009555051.1"/>
</dbReference>
<dbReference type="HOGENOM" id="CLU_2606332_0_0_1"/>
<feature type="region of interest" description="Disordered" evidence="1">
    <location>
        <begin position="46"/>
        <end position="79"/>
    </location>
</feature>
<gene>
    <name evidence="2" type="ORF">HETIRDRAFT_164913</name>
</gene>
<dbReference type="GeneID" id="20667948"/>
<sequence>MPFSRCGTRRTRTYASLRTKFARGDGDVAGRTCCWLVLTIPAVASPERQARTTSSEAMDMINDNHKEDTRCRVRNDEWG</sequence>
<feature type="compositionally biased region" description="Basic and acidic residues" evidence="1">
    <location>
        <begin position="62"/>
        <end position="79"/>
    </location>
</feature>
<organism evidence="2 3">
    <name type="scientific">Heterobasidion irregulare (strain TC 32-1)</name>
    <dbReference type="NCBI Taxonomy" id="747525"/>
    <lineage>
        <taxon>Eukaryota</taxon>
        <taxon>Fungi</taxon>
        <taxon>Dikarya</taxon>
        <taxon>Basidiomycota</taxon>
        <taxon>Agaricomycotina</taxon>
        <taxon>Agaricomycetes</taxon>
        <taxon>Russulales</taxon>
        <taxon>Bondarzewiaceae</taxon>
        <taxon>Heterobasidion</taxon>
        <taxon>Heterobasidion annosum species complex</taxon>
    </lineage>
</organism>
<dbReference type="KEGG" id="hir:HETIRDRAFT_164913"/>
<evidence type="ECO:0000256" key="1">
    <source>
        <dbReference type="SAM" id="MobiDB-lite"/>
    </source>
</evidence>
<name>W4JN31_HETIT</name>
<dbReference type="Proteomes" id="UP000030671">
    <property type="component" value="Unassembled WGS sequence"/>
</dbReference>
<dbReference type="EMBL" id="KI925467">
    <property type="protein sequence ID" value="ETW74879.1"/>
    <property type="molecule type" value="Genomic_DNA"/>
</dbReference>